<organism evidence="1 2">
    <name type="scientific">Melia azedarach</name>
    <name type="common">Chinaberry tree</name>
    <dbReference type="NCBI Taxonomy" id="155640"/>
    <lineage>
        <taxon>Eukaryota</taxon>
        <taxon>Viridiplantae</taxon>
        <taxon>Streptophyta</taxon>
        <taxon>Embryophyta</taxon>
        <taxon>Tracheophyta</taxon>
        <taxon>Spermatophyta</taxon>
        <taxon>Magnoliopsida</taxon>
        <taxon>eudicotyledons</taxon>
        <taxon>Gunneridae</taxon>
        <taxon>Pentapetalae</taxon>
        <taxon>rosids</taxon>
        <taxon>malvids</taxon>
        <taxon>Sapindales</taxon>
        <taxon>Meliaceae</taxon>
        <taxon>Melia</taxon>
    </lineage>
</organism>
<gene>
    <name evidence="1" type="ORF">OWV82_008340</name>
</gene>
<proteinExistence type="predicted"/>
<evidence type="ECO:0000313" key="2">
    <source>
        <dbReference type="Proteomes" id="UP001164539"/>
    </source>
</evidence>
<accession>A0ACC1YD34</accession>
<comment type="caution">
    <text evidence="1">The sequence shown here is derived from an EMBL/GenBank/DDBJ whole genome shotgun (WGS) entry which is preliminary data.</text>
</comment>
<dbReference type="EMBL" id="CM051397">
    <property type="protein sequence ID" value="KAJ4720525.1"/>
    <property type="molecule type" value="Genomic_DNA"/>
</dbReference>
<dbReference type="Proteomes" id="UP001164539">
    <property type="component" value="Chromosome 4"/>
</dbReference>
<protein>
    <submittedName>
        <fullName evidence="1">Polyamine oxidase</fullName>
    </submittedName>
</protein>
<name>A0ACC1YD34_MELAZ</name>
<reference evidence="1 2" key="1">
    <citation type="journal article" date="2023" name="Science">
        <title>Complex scaffold remodeling in plant triterpene biosynthesis.</title>
        <authorList>
            <person name="De La Pena R."/>
            <person name="Hodgson H."/>
            <person name="Liu J.C."/>
            <person name="Stephenson M.J."/>
            <person name="Martin A.C."/>
            <person name="Owen C."/>
            <person name="Harkess A."/>
            <person name="Leebens-Mack J."/>
            <person name="Jimenez L.E."/>
            <person name="Osbourn A."/>
            <person name="Sattely E.S."/>
        </authorList>
    </citation>
    <scope>NUCLEOTIDE SEQUENCE [LARGE SCALE GENOMIC DNA]</scope>
    <source>
        <strain evidence="2">cv. JPN11</strain>
        <tissue evidence="1">Leaf</tissue>
    </source>
</reference>
<keyword evidence="2" id="KW-1185">Reference proteome</keyword>
<evidence type="ECO:0000313" key="1">
    <source>
        <dbReference type="EMBL" id="KAJ4720525.1"/>
    </source>
</evidence>
<sequence>MKVSGAILFALFFRFFLFVAVASRSRQASDAIIIVGAGMSGIMAAKTLEEAGHKDFIILEATSRIGGRIHKGNVAGNTVEMGANWLFSGGPKTSPSMAIAKKLNLRRFYSDYGNISSNVYKQEGGLYKKELVESEMKIADERDEFGTELSKKLSSDKKRDQDVSVLGSQRLFKKVPKTPLEMVVDFFYNDFEEAEPTRITSLKNTFPRQLNGGFRGRFLLCS</sequence>